<dbReference type="RefSeq" id="WP_128155752.1">
    <property type="nucleotide sequence ID" value="NZ_JBHSOM010000009.1"/>
</dbReference>
<keyword evidence="1" id="KW-0812">Transmembrane</keyword>
<protein>
    <recommendedName>
        <fullName evidence="4">DUF883 family protein</fullName>
    </recommendedName>
</protein>
<dbReference type="Proteomes" id="UP000288071">
    <property type="component" value="Unassembled WGS sequence"/>
</dbReference>
<proteinExistence type="predicted"/>
<sequence length="91" mass="9536">MSLKDEITQLRAEFDAHVTSQAGRARKVAEPAQDTAEAAAADSAQLEGLMETIGAALDDMSDEIEKFPKLTALAALGVGLALGVVIGRQLR</sequence>
<comment type="caution">
    <text evidence="2">The sequence shown here is derived from an EMBL/GenBank/DDBJ whole genome shotgun (WGS) entry which is preliminary data.</text>
</comment>
<name>A0A3S3PGP2_9RHOB</name>
<accession>A0A3S3PGP2</accession>
<reference evidence="2" key="2">
    <citation type="submission" date="2019-01" db="EMBL/GenBank/DDBJ databases">
        <authorList>
            <person name="Li Y."/>
        </authorList>
    </citation>
    <scope>NUCLEOTIDE SEQUENCE [LARGE SCALE GENOMIC DNA]</scope>
    <source>
        <strain evidence="2">CGMCC 1.12963</strain>
    </source>
</reference>
<evidence type="ECO:0000256" key="1">
    <source>
        <dbReference type="SAM" id="Phobius"/>
    </source>
</evidence>
<dbReference type="AlphaFoldDB" id="A0A3S3PGP2"/>
<evidence type="ECO:0008006" key="4">
    <source>
        <dbReference type="Google" id="ProtNLM"/>
    </source>
</evidence>
<gene>
    <name evidence="2" type="ORF">EOW66_07245</name>
</gene>
<keyword evidence="1" id="KW-1133">Transmembrane helix</keyword>
<reference evidence="2" key="1">
    <citation type="submission" date="2019-01" db="EMBL/GenBank/DDBJ databases">
        <title>Sinorhodobacter populi sp. nov. isolated from the symptomatic bark tissue of Populus euramericana canker.</title>
        <authorList>
            <person name="Xu G."/>
        </authorList>
    </citation>
    <scope>NUCLEOTIDE SEQUENCE [LARGE SCALE GENOMIC DNA]</scope>
    <source>
        <strain evidence="2">CGMCC 1.12963</strain>
    </source>
</reference>
<dbReference type="EMBL" id="SAVA01000003">
    <property type="protein sequence ID" value="RWR53494.1"/>
    <property type="molecule type" value="Genomic_DNA"/>
</dbReference>
<keyword evidence="1" id="KW-0472">Membrane</keyword>
<evidence type="ECO:0000313" key="3">
    <source>
        <dbReference type="Proteomes" id="UP000288071"/>
    </source>
</evidence>
<organism evidence="2 3">
    <name type="scientific">Paenirhodobacter huangdaonensis</name>
    <dbReference type="NCBI Taxonomy" id="2501515"/>
    <lineage>
        <taxon>Bacteria</taxon>
        <taxon>Pseudomonadati</taxon>
        <taxon>Pseudomonadota</taxon>
        <taxon>Alphaproteobacteria</taxon>
        <taxon>Rhodobacterales</taxon>
        <taxon>Rhodobacter group</taxon>
        <taxon>Paenirhodobacter</taxon>
    </lineage>
</organism>
<keyword evidence="3" id="KW-1185">Reference proteome</keyword>
<evidence type="ECO:0000313" key="2">
    <source>
        <dbReference type="EMBL" id="RWR53494.1"/>
    </source>
</evidence>
<feature type="transmembrane region" description="Helical" evidence="1">
    <location>
        <begin position="70"/>
        <end position="87"/>
    </location>
</feature>